<dbReference type="OrthoDB" id="185361at2759"/>
<dbReference type="EMBL" id="FN649746">
    <property type="protein sequence ID" value="CBJ30564.1"/>
    <property type="molecule type" value="Genomic_DNA"/>
</dbReference>
<sequence>MRRKKSNILSLEARVLEKREQVQKTARRLAREKQDFLSGNFVRTWRTGFNALKASEQDNRMSDKQLPVRSHSLVDNEVWQMAEIRRWFDSHSSPQAIDGFNPLASGYTMSSDKNGALPPLLRIQRVPTPKWAAAEDRKIIEKSRDKREQAMRFSELQDRHFADFEGNLDVQRARTAVLASRLKPPKGWGPHHTHVAGFRTPPWKERPPQEAPRYKPPQVFRDRDIFLQVTGPSVAFLSIP</sequence>
<dbReference type="Proteomes" id="UP000002630">
    <property type="component" value="Linkage Group LG21"/>
</dbReference>
<evidence type="ECO:0000256" key="1">
    <source>
        <dbReference type="SAM" id="MobiDB-lite"/>
    </source>
</evidence>
<evidence type="ECO:0000313" key="3">
    <source>
        <dbReference type="Proteomes" id="UP000002630"/>
    </source>
</evidence>
<protein>
    <submittedName>
        <fullName evidence="2">Uncharacterized protein</fullName>
    </submittedName>
</protein>
<dbReference type="InParanoid" id="D7FQG9"/>
<reference evidence="2 3" key="1">
    <citation type="journal article" date="2010" name="Nature">
        <title>The Ectocarpus genome and the independent evolution of multicellularity in brown algae.</title>
        <authorList>
            <person name="Cock J.M."/>
            <person name="Sterck L."/>
            <person name="Rouze P."/>
            <person name="Scornet D."/>
            <person name="Allen A.E."/>
            <person name="Amoutzias G."/>
            <person name="Anthouard V."/>
            <person name="Artiguenave F."/>
            <person name="Aury J.M."/>
            <person name="Badger J.H."/>
            <person name="Beszteri B."/>
            <person name="Billiau K."/>
            <person name="Bonnet E."/>
            <person name="Bothwell J.H."/>
            <person name="Bowler C."/>
            <person name="Boyen C."/>
            <person name="Brownlee C."/>
            <person name="Carrano C.J."/>
            <person name="Charrier B."/>
            <person name="Cho G.Y."/>
            <person name="Coelho S.M."/>
            <person name="Collen J."/>
            <person name="Corre E."/>
            <person name="Da Silva C."/>
            <person name="Delage L."/>
            <person name="Delaroque N."/>
            <person name="Dittami S.M."/>
            <person name="Doulbeau S."/>
            <person name="Elias M."/>
            <person name="Farnham G."/>
            <person name="Gachon C.M."/>
            <person name="Gschloessl B."/>
            <person name="Heesch S."/>
            <person name="Jabbari K."/>
            <person name="Jubin C."/>
            <person name="Kawai H."/>
            <person name="Kimura K."/>
            <person name="Kloareg B."/>
            <person name="Kupper F.C."/>
            <person name="Lang D."/>
            <person name="Le Bail A."/>
            <person name="Leblanc C."/>
            <person name="Lerouge P."/>
            <person name="Lohr M."/>
            <person name="Lopez P.J."/>
            <person name="Martens C."/>
            <person name="Maumus F."/>
            <person name="Michel G."/>
            <person name="Miranda-Saavedra D."/>
            <person name="Morales J."/>
            <person name="Moreau H."/>
            <person name="Motomura T."/>
            <person name="Nagasato C."/>
            <person name="Napoli C.A."/>
            <person name="Nelson D.R."/>
            <person name="Nyvall-Collen P."/>
            <person name="Peters A.F."/>
            <person name="Pommier C."/>
            <person name="Potin P."/>
            <person name="Poulain J."/>
            <person name="Quesneville H."/>
            <person name="Read B."/>
            <person name="Rensing S.A."/>
            <person name="Ritter A."/>
            <person name="Rousvoal S."/>
            <person name="Samanta M."/>
            <person name="Samson G."/>
            <person name="Schroeder D.C."/>
            <person name="Segurens B."/>
            <person name="Strittmatter M."/>
            <person name="Tonon T."/>
            <person name="Tregear J.W."/>
            <person name="Valentin K."/>
            <person name="von Dassow P."/>
            <person name="Yamagishi T."/>
            <person name="Van de Peer Y."/>
            <person name="Wincker P."/>
        </authorList>
    </citation>
    <scope>NUCLEOTIDE SEQUENCE [LARGE SCALE GENOMIC DNA]</scope>
    <source>
        <strain evidence="3">Ec32 / CCAP1310/4</strain>
    </source>
</reference>
<name>D7FQG9_ECTSI</name>
<dbReference type="AlphaFoldDB" id="D7FQG9"/>
<evidence type="ECO:0000313" key="2">
    <source>
        <dbReference type="EMBL" id="CBJ30564.1"/>
    </source>
</evidence>
<gene>
    <name evidence="2" type="ORF">Esi_0200_0005</name>
</gene>
<dbReference type="EMBL" id="FN648377">
    <property type="protein sequence ID" value="CBJ30564.1"/>
    <property type="molecule type" value="Genomic_DNA"/>
</dbReference>
<keyword evidence="3" id="KW-1185">Reference proteome</keyword>
<organism evidence="2 3">
    <name type="scientific">Ectocarpus siliculosus</name>
    <name type="common">Brown alga</name>
    <name type="synonym">Conferva siliculosa</name>
    <dbReference type="NCBI Taxonomy" id="2880"/>
    <lineage>
        <taxon>Eukaryota</taxon>
        <taxon>Sar</taxon>
        <taxon>Stramenopiles</taxon>
        <taxon>Ochrophyta</taxon>
        <taxon>PX clade</taxon>
        <taxon>Phaeophyceae</taxon>
        <taxon>Ectocarpales</taxon>
        <taxon>Ectocarpaceae</taxon>
        <taxon>Ectocarpus</taxon>
    </lineage>
</organism>
<proteinExistence type="predicted"/>
<feature type="region of interest" description="Disordered" evidence="1">
    <location>
        <begin position="183"/>
        <end position="216"/>
    </location>
</feature>
<accession>D7FQG9</accession>